<dbReference type="EMBL" id="KV748258">
    <property type="protein sequence ID" value="OCK87651.1"/>
    <property type="molecule type" value="Genomic_DNA"/>
</dbReference>
<organism evidence="1 2">
    <name type="scientific">Cenococcum geophilum 1.58</name>
    <dbReference type="NCBI Taxonomy" id="794803"/>
    <lineage>
        <taxon>Eukaryota</taxon>
        <taxon>Fungi</taxon>
        <taxon>Dikarya</taxon>
        <taxon>Ascomycota</taxon>
        <taxon>Pezizomycotina</taxon>
        <taxon>Dothideomycetes</taxon>
        <taxon>Pleosporomycetidae</taxon>
        <taxon>Gloniales</taxon>
        <taxon>Gloniaceae</taxon>
        <taxon>Cenococcum</taxon>
    </lineage>
</organism>
<keyword evidence="2" id="KW-1185">Reference proteome</keyword>
<protein>
    <submittedName>
        <fullName evidence="1">Uncharacterized protein</fullName>
    </submittedName>
</protein>
<reference evidence="1 2" key="1">
    <citation type="journal article" date="2016" name="Nat. Commun.">
        <title>Ectomycorrhizal ecology is imprinted in the genome of the dominant symbiotic fungus Cenococcum geophilum.</title>
        <authorList>
            <consortium name="DOE Joint Genome Institute"/>
            <person name="Peter M."/>
            <person name="Kohler A."/>
            <person name="Ohm R.A."/>
            <person name="Kuo A."/>
            <person name="Krutzmann J."/>
            <person name="Morin E."/>
            <person name="Arend M."/>
            <person name="Barry K.W."/>
            <person name="Binder M."/>
            <person name="Choi C."/>
            <person name="Clum A."/>
            <person name="Copeland A."/>
            <person name="Grisel N."/>
            <person name="Haridas S."/>
            <person name="Kipfer T."/>
            <person name="LaButti K."/>
            <person name="Lindquist E."/>
            <person name="Lipzen A."/>
            <person name="Maire R."/>
            <person name="Meier B."/>
            <person name="Mihaltcheva S."/>
            <person name="Molinier V."/>
            <person name="Murat C."/>
            <person name="Poggeler S."/>
            <person name="Quandt C.A."/>
            <person name="Sperisen C."/>
            <person name="Tritt A."/>
            <person name="Tisserant E."/>
            <person name="Crous P.W."/>
            <person name="Henrissat B."/>
            <person name="Nehls U."/>
            <person name="Egli S."/>
            <person name="Spatafora J.W."/>
            <person name="Grigoriev I.V."/>
            <person name="Martin F.M."/>
        </authorList>
    </citation>
    <scope>NUCLEOTIDE SEQUENCE [LARGE SCALE GENOMIC DNA]</scope>
    <source>
        <strain evidence="1 2">1.58</strain>
    </source>
</reference>
<evidence type="ECO:0000313" key="2">
    <source>
        <dbReference type="Proteomes" id="UP000250078"/>
    </source>
</evidence>
<sequence>MINRPNKGLQVNSIRDLHSLYGISDSETGVFKRSVFTFIGDQDYVYFDKDIYPEVPSQITVALIPAEVDVYVKRPKLNIYDNWVNLGLLVRLFLGEAETNIIRYYGYIIHRRRITEDRLREGAHSFNKRLYMDGIKSEVEYLYSLRYAHNDLNLSNIIVGEDDTPIIIDLGSCKHFSKALISGGTYG</sequence>
<proteinExistence type="predicted"/>
<dbReference type="Proteomes" id="UP000250078">
    <property type="component" value="Unassembled WGS sequence"/>
</dbReference>
<gene>
    <name evidence="1" type="ORF">K441DRAFT_691072</name>
</gene>
<name>A0ACC8EN79_9PEZI</name>
<evidence type="ECO:0000313" key="1">
    <source>
        <dbReference type="EMBL" id="OCK87651.1"/>
    </source>
</evidence>
<accession>A0ACC8EN79</accession>